<dbReference type="InterPro" id="IPR009724">
    <property type="entry name" value="TMEM70"/>
</dbReference>
<dbReference type="AlphaFoldDB" id="A0A183NST4"/>
<dbReference type="PANTHER" id="PTHR13281:SF0">
    <property type="entry name" value="TRANSMEMBRANE PROTEIN 70, MITOCHONDRIAL"/>
    <property type="match status" value="1"/>
</dbReference>
<gene>
    <name evidence="3" type="ORF">SMTD_LOCUS5170</name>
</gene>
<evidence type="ECO:0000313" key="5">
    <source>
        <dbReference type="WBParaSite" id="SMTH1_1960.1"/>
    </source>
</evidence>
<evidence type="ECO:0000256" key="2">
    <source>
        <dbReference type="SAM" id="SignalP"/>
    </source>
</evidence>
<dbReference type="InterPro" id="IPR045325">
    <property type="entry name" value="TMEM70/TMEM186/TMEM223"/>
</dbReference>
<dbReference type="Proteomes" id="UP000269396">
    <property type="component" value="Unassembled WGS sequence"/>
</dbReference>
<keyword evidence="2" id="KW-0732">Signal</keyword>
<dbReference type="Pfam" id="PF06979">
    <property type="entry name" value="TMEM70"/>
    <property type="match status" value="1"/>
</dbReference>
<name>A0A183NST4_9TREM</name>
<dbReference type="WBParaSite" id="SMTH1_1960.1">
    <property type="protein sequence ID" value="SMTH1_1960.1"/>
    <property type="gene ID" value="SMTH1_1960"/>
</dbReference>
<dbReference type="Proteomes" id="UP000050791">
    <property type="component" value="Unassembled WGS sequence"/>
</dbReference>
<reference evidence="3 4" key="1">
    <citation type="submission" date="2018-11" db="EMBL/GenBank/DDBJ databases">
        <authorList>
            <consortium name="Pathogen Informatics"/>
        </authorList>
    </citation>
    <scope>NUCLEOTIDE SEQUENCE [LARGE SCALE GENOMIC DNA]</scope>
    <source>
        <strain evidence="3">Denwood</strain>
        <strain evidence="4">Denwood, Zambia</strain>
    </source>
</reference>
<reference evidence="5" key="2">
    <citation type="submission" date="2023-11" db="UniProtKB">
        <authorList>
            <consortium name="WormBaseParasite"/>
        </authorList>
    </citation>
    <scope>IDENTIFICATION</scope>
</reference>
<evidence type="ECO:0000313" key="3">
    <source>
        <dbReference type="EMBL" id="VDP27404.1"/>
    </source>
</evidence>
<dbReference type="GO" id="GO:0031966">
    <property type="term" value="C:mitochondrial membrane"/>
    <property type="evidence" value="ECO:0007669"/>
    <property type="project" value="TreeGrafter"/>
</dbReference>
<proteinExistence type="inferred from homology"/>
<dbReference type="GO" id="GO:0033615">
    <property type="term" value="P:mitochondrial proton-transporting ATP synthase complex assembly"/>
    <property type="evidence" value="ECO:0007669"/>
    <property type="project" value="TreeGrafter"/>
</dbReference>
<evidence type="ECO:0000313" key="4">
    <source>
        <dbReference type="Proteomes" id="UP000269396"/>
    </source>
</evidence>
<dbReference type="STRING" id="31246.A0A183NST4"/>
<protein>
    <submittedName>
        <fullName evidence="5">Transmembrane protein 70, mitochondrial</fullName>
    </submittedName>
</protein>
<keyword evidence="4" id="KW-1185">Reference proteome</keyword>
<feature type="signal peptide" evidence="2">
    <location>
        <begin position="1"/>
        <end position="16"/>
    </location>
</feature>
<evidence type="ECO:0000256" key="1">
    <source>
        <dbReference type="ARBA" id="ARBA00005280"/>
    </source>
</evidence>
<dbReference type="OrthoDB" id="156886at2759"/>
<comment type="similarity">
    <text evidence="1">Belongs to the TMEM70 family.</text>
</comment>
<organism evidence="3 4">
    <name type="scientific">Schistosoma mattheei</name>
    <dbReference type="NCBI Taxonomy" id="31246"/>
    <lineage>
        <taxon>Eukaryota</taxon>
        <taxon>Metazoa</taxon>
        <taxon>Spiralia</taxon>
        <taxon>Lophotrochozoa</taxon>
        <taxon>Platyhelminthes</taxon>
        <taxon>Trematoda</taxon>
        <taxon>Digenea</taxon>
        <taxon>Strigeidida</taxon>
        <taxon>Schistosomatoidea</taxon>
        <taxon>Schistosomatidae</taxon>
        <taxon>Schistosoma</taxon>
    </lineage>
</organism>
<dbReference type="PANTHER" id="PTHR13281">
    <property type="entry name" value="TRANSMEMBRANE PROTEIN 70, MITOCHONDRIAL"/>
    <property type="match status" value="1"/>
</dbReference>
<feature type="chain" id="PRO_5041525501" evidence="2">
    <location>
        <begin position="17"/>
        <end position="198"/>
    </location>
</feature>
<dbReference type="EMBL" id="UZAL01026900">
    <property type="protein sequence ID" value="VDP27404.1"/>
    <property type="molecule type" value="Genomic_DNA"/>
</dbReference>
<accession>A0A183NST4</accession>
<sequence length="198" mass="22732">MRFCFLWFFSPSRCCSFSSVSFTGKPHLLMTWRKLNSESDRSVVGTNNQYLVYESPHRRLVLGAKTFSVLSSSIVLFSQPILFFQIPDPKVFCFALVSGLLFSLSTPLLLHLLTSSHVTELYYDKENKKFTACLKGILLNTKKLEFTAEDVKYIEPTITMASIMAKGVPLFVSEDHFKDIEVYKQLVRFNEPVDVKKF</sequence>